<proteinExistence type="predicted"/>
<keyword evidence="2" id="KW-1185">Reference proteome</keyword>
<reference evidence="1 2" key="1">
    <citation type="journal article" date="2011" name="Plasmid">
        <title>Streptomyces turgidiscabies Car8 contains a modular pathogenicity island that shares virulence genes with other actinobacterial plant pathogens.</title>
        <authorList>
            <person name="Huguet-Tapia J.C."/>
            <person name="Badger J.H."/>
            <person name="Loria R."/>
            <person name="Pettis G.S."/>
        </authorList>
    </citation>
    <scope>NUCLEOTIDE SEQUENCE [LARGE SCALE GENOMIC DNA]</scope>
    <source>
        <strain evidence="1 2">Car8</strain>
    </source>
</reference>
<name>L7F3K8_STRT8</name>
<protein>
    <submittedName>
        <fullName evidence="1">Uncharacterized protein</fullName>
    </submittedName>
</protein>
<accession>L7F3K8</accession>
<organism evidence="1 2">
    <name type="scientific">Streptomyces turgidiscabies (strain Car8)</name>
    <dbReference type="NCBI Taxonomy" id="698760"/>
    <lineage>
        <taxon>Bacteria</taxon>
        <taxon>Bacillati</taxon>
        <taxon>Actinomycetota</taxon>
        <taxon>Actinomycetes</taxon>
        <taxon>Kitasatosporales</taxon>
        <taxon>Streptomycetaceae</taxon>
        <taxon>Streptomyces</taxon>
    </lineage>
</organism>
<dbReference type="AlphaFoldDB" id="L7F3K8"/>
<comment type="caution">
    <text evidence="1">The sequence shown here is derived from an EMBL/GenBank/DDBJ whole genome shotgun (WGS) entry which is preliminary data.</text>
</comment>
<evidence type="ECO:0000313" key="1">
    <source>
        <dbReference type="EMBL" id="ELP66168.1"/>
    </source>
</evidence>
<sequence>MLNEQIRALWLRAGGTLSAQEREEYELLVVKWAAAIRGEIIEAA</sequence>
<gene>
    <name evidence="1" type="ORF">STRTUCAR8_02005</name>
</gene>
<dbReference type="EMBL" id="AEJB01000361">
    <property type="protein sequence ID" value="ELP66168.1"/>
    <property type="molecule type" value="Genomic_DNA"/>
</dbReference>
<evidence type="ECO:0000313" key="2">
    <source>
        <dbReference type="Proteomes" id="UP000010931"/>
    </source>
</evidence>
<dbReference type="STRING" id="85558.T45_06328"/>
<dbReference type="PATRIC" id="fig|698760.3.peg.5535"/>
<dbReference type="Proteomes" id="UP000010931">
    <property type="component" value="Unassembled WGS sequence"/>
</dbReference>